<evidence type="ECO:0000256" key="1">
    <source>
        <dbReference type="SAM" id="SignalP"/>
    </source>
</evidence>
<dbReference type="RefSeq" id="WP_187754548.1">
    <property type="nucleotide sequence ID" value="NZ_JABURY010000006.1"/>
</dbReference>
<evidence type="ECO:0008006" key="4">
    <source>
        <dbReference type="Google" id="ProtNLM"/>
    </source>
</evidence>
<dbReference type="PROSITE" id="PS51257">
    <property type="entry name" value="PROKAR_LIPOPROTEIN"/>
    <property type="match status" value="1"/>
</dbReference>
<proteinExistence type="predicted"/>
<comment type="caution">
    <text evidence="2">The sequence shown here is derived from an EMBL/GenBank/DDBJ whole genome shotgun (WGS) entry which is preliminary data.</text>
</comment>
<dbReference type="EMBL" id="JABURY010000006">
    <property type="protein sequence ID" value="MBC9130103.1"/>
    <property type="molecule type" value="Genomic_DNA"/>
</dbReference>
<dbReference type="Proteomes" id="UP000651208">
    <property type="component" value="Unassembled WGS sequence"/>
</dbReference>
<keyword evidence="3" id="KW-1185">Reference proteome</keyword>
<evidence type="ECO:0000313" key="2">
    <source>
        <dbReference type="EMBL" id="MBC9130103.1"/>
    </source>
</evidence>
<reference evidence="2 3" key="1">
    <citation type="submission" date="2020-06" db="EMBL/GenBank/DDBJ databases">
        <title>Frischella cerana isolated from Apis cerana gut homogenate.</title>
        <authorList>
            <person name="Wolter L.A."/>
            <person name="Suenami S."/>
            <person name="Miyazaki R."/>
        </authorList>
    </citation>
    <scope>NUCLEOTIDE SEQUENCE [LARGE SCALE GENOMIC DNA]</scope>
    <source>
        <strain evidence="2 3">Ac13</strain>
    </source>
</reference>
<accession>A0ABR7QV54</accession>
<sequence length="171" mass="19721">MKKLYVILFSLFGLVGCHALNFKVQPDRLPHCQYNTLAGIEFQFNQLPQNKLTEGFNHIYVAQSRASATLSSAYQGMRGKLTGEIIQREYPDSHIWIHRFNALSVLFDDDVDNDLYLTTEQKVRRDRNSNYIFYKAILSNCQIVYISVNSLSNNFYDPQLISDQGITVIND</sequence>
<keyword evidence="1" id="KW-0732">Signal</keyword>
<feature type="chain" id="PRO_5047366245" description="Lipoprotein" evidence="1">
    <location>
        <begin position="20"/>
        <end position="171"/>
    </location>
</feature>
<feature type="signal peptide" evidence="1">
    <location>
        <begin position="1"/>
        <end position="19"/>
    </location>
</feature>
<gene>
    <name evidence="2" type="ORF">FcAc13_02140</name>
</gene>
<organism evidence="2 3">
    <name type="scientific">Frischella japonica</name>
    <dbReference type="NCBI Taxonomy" id="2741544"/>
    <lineage>
        <taxon>Bacteria</taxon>
        <taxon>Pseudomonadati</taxon>
        <taxon>Pseudomonadota</taxon>
        <taxon>Gammaproteobacteria</taxon>
        <taxon>Orbales</taxon>
        <taxon>Orbaceae</taxon>
        <taxon>Frischella</taxon>
    </lineage>
</organism>
<protein>
    <recommendedName>
        <fullName evidence="4">Lipoprotein</fullName>
    </recommendedName>
</protein>
<name>A0ABR7QV54_9GAMM</name>
<evidence type="ECO:0000313" key="3">
    <source>
        <dbReference type="Proteomes" id="UP000651208"/>
    </source>
</evidence>